<dbReference type="Gene3D" id="3.20.20.80">
    <property type="entry name" value="Glycosidases"/>
    <property type="match status" value="1"/>
</dbReference>
<evidence type="ECO:0000256" key="2">
    <source>
        <dbReference type="ARBA" id="ARBA00022729"/>
    </source>
</evidence>
<name>A0A1H0QR62_9PSEU</name>
<dbReference type="OrthoDB" id="176168at2"/>
<dbReference type="GO" id="GO:0030246">
    <property type="term" value="F:carbohydrate binding"/>
    <property type="evidence" value="ECO:0007669"/>
    <property type="project" value="InterPro"/>
</dbReference>
<reference evidence="6" key="1">
    <citation type="submission" date="2016-10" db="EMBL/GenBank/DDBJ databases">
        <authorList>
            <person name="Varghese N."/>
            <person name="Submissions S."/>
        </authorList>
    </citation>
    <scope>NUCLEOTIDE SEQUENCE [LARGE SCALE GENOMIC DNA]</scope>
    <source>
        <strain evidence="6">IBRC-M 10655</strain>
    </source>
</reference>
<organism evidence="5 6">
    <name type="scientific">Actinokineospora alba</name>
    <dbReference type="NCBI Taxonomy" id="504798"/>
    <lineage>
        <taxon>Bacteria</taxon>
        <taxon>Bacillati</taxon>
        <taxon>Actinomycetota</taxon>
        <taxon>Actinomycetes</taxon>
        <taxon>Pseudonocardiales</taxon>
        <taxon>Pseudonocardiaceae</taxon>
        <taxon>Actinokineospora</taxon>
    </lineage>
</organism>
<evidence type="ECO:0000256" key="3">
    <source>
        <dbReference type="SAM" id="SignalP"/>
    </source>
</evidence>
<evidence type="ECO:0000259" key="4">
    <source>
        <dbReference type="PROSITE" id="PS51175"/>
    </source>
</evidence>
<sequence length="878" mass="94939">MPATSSVVRRRLSRTGLTLLSTAALVALTTPPTALAVGDVFVTDVYVDKARYAPGAQVPVVAVLKNNSGSGWTGPVQLSMTHLAQGAGSVSQQASVPAGQQVAVTLNWTAPSTDFRGYLAEVTADGSKDVTAVDVSSTWTRYPRYGYLHDFPVGETTEQARAKVQQLVRDYHLNAVQLYDWMWRHEKPIKRVNGVVADTWDDWSGIPIARQSVVNQIDAAHDAGVAAMPYAMTYAGLQDYEQVSGVSPTWGLFNDTAHAQQWQFDFGDMDPQTNLWMFNPQDPNWRDHIVGEYVDQVDTMGFDGVHMDQLGAWQGTYHTHDGSPVPLTSSFSGIVDAAKAALTANDPNRAVTAFNLVDGADGGFGVADVTANADVDFLYSEIWDAAPTYQSLKNYVHAARRDAPKVDGASKAMVLAAYMNYGENLGPRYEAENATRNGVGVNTNHTGYTGTGFVDGYGDVGDWVEFSVTVPEERDYSLNFSHANATGAPVSRTLLVDGVDAGTVRFPFKPTHNSWDTWDYDAYKVVHLTPGTHTLRLRVDTAGWVNLDNLTLGTFDEASVRLTNAAFAAMGASHIEMGEGGQMLTHPYFPNHYKQMPNSLSAWMKDYYDFTTAYENLLFDAVNTDSGAQFVKLSGVATSPDATGNTVWTNLSRTSTHDVINLVNLIGNDDVWRNAASTAPTLNNIPVKYYIGPDMNPTGVYVASPDTNNGVSASLPYTTGTDSSGRYLQFTLPSLRYWDMVYIPRGFSPPAADRYEAETATKTAVTVGTDHAGYTGTGFVDNFGPSDSGVSFVVQAPTSGSYTLKFRYGNGGAPAVRTVAVDGAIQSRPTFGGLGNWDTWSDVAVTVQLSAGLHTVVLWRGPQDTNAINVDHLTVTPS</sequence>
<dbReference type="Gene3D" id="2.60.40.1180">
    <property type="entry name" value="Golgi alpha-mannosidase II"/>
    <property type="match status" value="1"/>
</dbReference>
<dbReference type="CDD" id="cd14745">
    <property type="entry name" value="GH66"/>
    <property type="match status" value="1"/>
</dbReference>
<dbReference type="Gene3D" id="2.60.40.10">
    <property type="entry name" value="Immunoglobulins"/>
    <property type="match status" value="1"/>
</dbReference>
<dbReference type="PANTHER" id="PTHR43863:SF2">
    <property type="entry name" value="MALTASE-GLUCOAMYLASE"/>
    <property type="match status" value="1"/>
</dbReference>
<dbReference type="InterPro" id="IPR051816">
    <property type="entry name" value="Glycosyl_Hydrolase_31"/>
</dbReference>
<keyword evidence="2 3" id="KW-0732">Signal</keyword>
<accession>A0A1H0QR62</accession>
<dbReference type="RefSeq" id="WP_091377384.1">
    <property type="nucleotide sequence ID" value="NZ_FNDV01000004.1"/>
</dbReference>
<dbReference type="SUPFAM" id="SSF49785">
    <property type="entry name" value="Galactose-binding domain-like"/>
    <property type="match status" value="2"/>
</dbReference>
<dbReference type="STRING" id="504798.SAMN05421871_104110"/>
<dbReference type="PANTHER" id="PTHR43863">
    <property type="entry name" value="HYDROLASE, PUTATIVE (AFU_ORTHOLOGUE AFUA_1G03140)-RELATED"/>
    <property type="match status" value="1"/>
</dbReference>
<feature type="domain" description="CBM6" evidence="4">
    <location>
        <begin position="753"/>
        <end position="876"/>
    </location>
</feature>
<dbReference type="InterPro" id="IPR005084">
    <property type="entry name" value="CBM6"/>
</dbReference>
<dbReference type="CDD" id="cd04083">
    <property type="entry name" value="CBM35_Lmo2446-like"/>
    <property type="match status" value="2"/>
</dbReference>
<evidence type="ECO:0000256" key="1">
    <source>
        <dbReference type="ARBA" id="ARBA00010837"/>
    </source>
</evidence>
<dbReference type="Pfam" id="PF13199">
    <property type="entry name" value="Glyco_hydro_66"/>
    <property type="match status" value="1"/>
</dbReference>
<dbReference type="InterPro" id="IPR006311">
    <property type="entry name" value="TAT_signal"/>
</dbReference>
<feature type="domain" description="CBM6" evidence="4">
    <location>
        <begin position="427"/>
        <end position="553"/>
    </location>
</feature>
<dbReference type="AlphaFoldDB" id="A0A1H0QR62"/>
<feature type="chain" id="PRO_5011713382" evidence="3">
    <location>
        <begin position="37"/>
        <end position="878"/>
    </location>
</feature>
<dbReference type="Gene3D" id="2.60.120.260">
    <property type="entry name" value="Galactose-binding domain-like"/>
    <property type="match status" value="2"/>
</dbReference>
<dbReference type="Pfam" id="PF16990">
    <property type="entry name" value="CBM_35"/>
    <property type="match status" value="2"/>
</dbReference>
<dbReference type="InterPro" id="IPR013780">
    <property type="entry name" value="Glyco_hydro_b"/>
</dbReference>
<dbReference type="Proteomes" id="UP000199651">
    <property type="component" value="Unassembled WGS sequence"/>
</dbReference>
<dbReference type="InterPro" id="IPR025092">
    <property type="entry name" value="Glyco_hydro_66"/>
</dbReference>
<dbReference type="PROSITE" id="PS51175">
    <property type="entry name" value="CBM6"/>
    <property type="match status" value="2"/>
</dbReference>
<proteinExistence type="inferred from homology"/>
<evidence type="ECO:0000313" key="5">
    <source>
        <dbReference type="EMBL" id="SDP19823.1"/>
    </source>
</evidence>
<dbReference type="InterPro" id="IPR013783">
    <property type="entry name" value="Ig-like_fold"/>
</dbReference>
<dbReference type="InterPro" id="IPR008979">
    <property type="entry name" value="Galactose-bd-like_sf"/>
</dbReference>
<protein>
    <submittedName>
        <fullName evidence="5">Dextranase</fullName>
    </submittedName>
</protein>
<keyword evidence="6" id="KW-1185">Reference proteome</keyword>
<dbReference type="PROSITE" id="PS51318">
    <property type="entry name" value="TAT"/>
    <property type="match status" value="1"/>
</dbReference>
<feature type="signal peptide" evidence="3">
    <location>
        <begin position="1"/>
        <end position="36"/>
    </location>
</feature>
<gene>
    <name evidence="5" type="ORF">SAMN05192558_107111</name>
</gene>
<evidence type="ECO:0000313" key="6">
    <source>
        <dbReference type="Proteomes" id="UP000199651"/>
    </source>
</evidence>
<dbReference type="EMBL" id="FNJB01000007">
    <property type="protein sequence ID" value="SDP19823.1"/>
    <property type="molecule type" value="Genomic_DNA"/>
</dbReference>
<comment type="similarity">
    <text evidence="1">Belongs to the glycosyl hydrolase 66 family.</text>
</comment>
<dbReference type="GO" id="GO:0005975">
    <property type="term" value="P:carbohydrate metabolic process"/>
    <property type="evidence" value="ECO:0007669"/>
    <property type="project" value="UniProtKB-ARBA"/>
</dbReference>